<dbReference type="Proteomes" id="UP000215305">
    <property type="component" value="Unassembled WGS sequence"/>
</dbReference>
<evidence type="ECO:0000256" key="2">
    <source>
        <dbReference type="ARBA" id="ARBA00022857"/>
    </source>
</evidence>
<dbReference type="FunFam" id="3.40.50.720:FF:000084">
    <property type="entry name" value="Short-chain dehydrogenase reductase"/>
    <property type="match status" value="1"/>
</dbReference>
<dbReference type="VEuPathDB" id="FungiDB:CDV56_100155"/>
<evidence type="ECO:0000313" key="6">
    <source>
        <dbReference type="Proteomes" id="UP000215305"/>
    </source>
</evidence>
<evidence type="ECO:0000259" key="4">
    <source>
        <dbReference type="SMART" id="SM00822"/>
    </source>
</evidence>
<organism evidence="5 6">
    <name type="scientific">Aspergillus thermomutatus</name>
    <name type="common">Neosartorya pseudofischeri</name>
    <dbReference type="NCBI Taxonomy" id="41047"/>
    <lineage>
        <taxon>Eukaryota</taxon>
        <taxon>Fungi</taxon>
        <taxon>Dikarya</taxon>
        <taxon>Ascomycota</taxon>
        <taxon>Pezizomycotina</taxon>
        <taxon>Eurotiomycetes</taxon>
        <taxon>Eurotiomycetidae</taxon>
        <taxon>Eurotiales</taxon>
        <taxon>Aspergillaceae</taxon>
        <taxon>Aspergillus</taxon>
        <taxon>Aspergillus subgen. Fumigati</taxon>
    </lineage>
</organism>
<keyword evidence="6" id="KW-1185">Reference proteome</keyword>
<dbReference type="RefSeq" id="XP_026610167.1">
    <property type="nucleotide sequence ID" value="XM_026753774.1"/>
</dbReference>
<dbReference type="SMART" id="SM00822">
    <property type="entry name" value="PKS_KR"/>
    <property type="match status" value="1"/>
</dbReference>
<sequence>MGSLAPSSGPAFAGKVALVTGSSRGIGREIALGLAVRGADIVINYFSSEAKAQEVVKEIKALGRKAVAIRADVSSYEAIQGLFREAVAAFGKIDVVVSNSGVEHFETIDKVTPEQYDHVFNINTRGQFFVAQQGYQYISPGGSIVLMSSIAANLRGLADHAIYSASKAAVEAFVRSLPSDFAPKRVRVNAIAPGGIDSDMANDNAWRYVPGGDASMPYETAKDALGRMCPLGRFGLPQDVAKVVAFLASDEGGWINGQVITISGGAGR</sequence>
<feature type="non-terminal residue" evidence="5">
    <location>
        <position position="268"/>
    </location>
</feature>
<comment type="caution">
    <text evidence="5">The sequence shown here is derived from an EMBL/GenBank/DDBJ whole genome shotgun (WGS) entry which is preliminary data.</text>
</comment>
<accession>A0A397FZC3</accession>
<dbReference type="InterPro" id="IPR002347">
    <property type="entry name" value="SDR_fam"/>
</dbReference>
<dbReference type="Gene3D" id="3.40.50.720">
    <property type="entry name" value="NAD(P)-binding Rossmann-like Domain"/>
    <property type="match status" value="1"/>
</dbReference>
<keyword evidence="2" id="KW-0521">NADP</keyword>
<dbReference type="InterPro" id="IPR036291">
    <property type="entry name" value="NAD(P)-bd_dom_sf"/>
</dbReference>
<reference evidence="5" key="1">
    <citation type="submission" date="2018-08" db="EMBL/GenBank/DDBJ databases">
        <title>Draft genome sequence of azole-resistant Aspergillus thermomutatus (Neosartorya pseudofischeri) strain HMR AF 39, isolated from a human nasal aspirate.</title>
        <authorList>
            <person name="Parent-Michaud M."/>
            <person name="Dufresne P.J."/>
            <person name="Fournier E."/>
            <person name="Martineau C."/>
            <person name="Moreira S."/>
            <person name="Perkins V."/>
            <person name="De Repentigny L."/>
            <person name="Dufresne S.F."/>
        </authorList>
    </citation>
    <scope>NUCLEOTIDE SEQUENCE [LARGE SCALE GENOMIC DNA]</scope>
    <source>
        <strain evidence="5">HMR AF 39</strain>
    </source>
</reference>
<evidence type="ECO:0000256" key="3">
    <source>
        <dbReference type="ARBA" id="ARBA00023002"/>
    </source>
</evidence>
<dbReference type="SUPFAM" id="SSF51735">
    <property type="entry name" value="NAD(P)-binding Rossmann-fold domains"/>
    <property type="match status" value="1"/>
</dbReference>
<dbReference type="PANTHER" id="PTHR48107">
    <property type="entry name" value="NADPH-DEPENDENT ALDEHYDE REDUCTASE-LIKE PROTEIN, CHLOROPLASTIC-RELATED"/>
    <property type="match status" value="1"/>
</dbReference>
<dbReference type="EMBL" id="NKHU02000352">
    <property type="protein sequence ID" value="RHZ44132.1"/>
    <property type="molecule type" value="Genomic_DNA"/>
</dbReference>
<keyword evidence="3" id="KW-0560">Oxidoreductase</keyword>
<dbReference type="PRINTS" id="PR00081">
    <property type="entry name" value="GDHRDH"/>
</dbReference>
<proteinExistence type="inferred from homology"/>
<gene>
    <name evidence="5" type="ORF">CDV56_100155</name>
</gene>
<dbReference type="PRINTS" id="PR00080">
    <property type="entry name" value="SDRFAMILY"/>
</dbReference>
<dbReference type="GeneID" id="38122129"/>
<dbReference type="InterPro" id="IPR057326">
    <property type="entry name" value="KR_dom"/>
</dbReference>
<dbReference type="STRING" id="41047.A0A397FZC3"/>
<dbReference type="Pfam" id="PF13561">
    <property type="entry name" value="adh_short_C2"/>
    <property type="match status" value="1"/>
</dbReference>
<protein>
    <recommendedName>
        <fullName evidence="4">Ketoreductase domain-containing protein</fullName>
    </recommendedName>
</protein>
<dbReference type="OrthoDB" id="47007at2759"/>
<evidence type="ECO:0000313" key="5">
    <source>
        <dbReference type="EMBL" id="RHZ44132.1"/>
    </source>
</evidence>
<name>A0A397FZC3_ASPTH</name>
<feature type="domain" description="Ketoreductase" evidence="4">
    <location>
        <begin position="15"/>
        <end position="208"/>
    </location>
</feature>
<comment type="similarity">
    <text evidence="1">Belongs to the short-chain dehydrogenases/reductases (SDR) family.</text>
</comment>
<dbReference type="PANTHER" id="PTHR48107:SF7">
    <property type="entry name" value="RE15974P"/>
    <property type="match status" value="1"/>
</dbReference>
<evidence type="ECO:0000256" key="1">
    <source>
        <dbReference type="ARBA" id="ARBA00006484"/>
    </source>
</evidence>
<dbReference type="GO" id="GO:0016614">
    <property type="term" value="F:oxidoreductase activity, acting on CH-OH group of donors"/>
    <property type="evidence" value="ECO:0007669"/>
    <property type="project" value="UniProtKB-ARBA"/>
</dbReference>
<dbReference type="AlphaFoldDB" id="A0A397FZC3"/>